<keyword evidence="3" id="KW-0540">Nuclease</keyword>
<evidence type="ECO:0000313" key="3">
    <source>
        <dbReference type="EMBL" id="EPR86528.1"/>
    </source>
</evidence>
<dbReference type="GO" id="GO:0004519">
    <property type="term" value="F:endonuclease activity"/>
    <property type="evidence" value="ECO:0007669"/>
    <property type="project" value="UniProtKB-KW"/>
</dbReference>
<dbReference type="PANTHER" id="PTHR43581:SF4">
    <property type="entry name" value="ATP_GTP PHOSPHATASE"/>
    <property type="match status" value="1"/>
</dbReference>
<dbReference type="AlphaFoldDB" id="S7YEU6"/>
<dbReference type="Gene3D" id="3.40.50.300">
    <property type="entry name" value="P-loop containing nucleotide triphosphate hydrolases"/>
    <property type="match status" value="1"/>
</dbReference>
<name>S7YEU6_ACIJU</name>
<dbReference type="PANTHER" id="PTHR43581">
    <property type="entry name" value="ATP/GTP PHOSPHATASE"/>
    <property type="match status" value="1"/>
</dbReference>
<evidence type="ECO:0000259" key="1">
    <source>
        <dbReference type="Pfam" id="PF13304"/>
    </source>
</evidence>
<comment type="caution">
    <text evidence="3">The sequence shown here is derived from an EMBL/GenBank/DDBJ whole genome shotgun (WGS) entry which is preliminary data.</text>
</comment>
<evidence type="ECO:0000259" key="2">
    <source>
        <dbReference type="Pfam" id="PF20469"/>
    </source>
</evidence>
<keyword evidence="3" id="KW-0255">Endonuclease</keyword>
<dbReference type="InterPro" id="IPR051396">
    <property type="entry name" value="Bact_Antivir_Def_Nuclease"/>
</dbReference>
<dbReference type="EMBL" id="ASYZ01000052">
    <property type="protein sequence ID" value="EPR86528.1"/>
    <property type="molecule type" value="Genomic_DNA"/>
</dbReference>
<dbReference type="SUPFAM" id="SSF52540">
    <property type="entry name" value="P-loop containing nucleoside triphosphate hydrolases"/>
    <property type="match status" value="1"/>
</dbReference>
<protein>
    <submittedName>
        <fullName evidence="3">Putative ATP-dependent endonuclease of the OLD family</fullName>
    </submittedName>
</protein>
<proteinExistence type="predicted"/>
<dbReference type="PATRIC" id="fig|1330047.3.peg.1054"/>
<organism evidence="3 4">
    <name type="scientific">Acinetobacter junii CIP 107470 = MTCC 11364</name>
    <dbReference type="NCBI Taxonomy" id="1217666"/>
    <lineage>
        <taxon>Bacteria</taxon>
        <taxon>Pseudomonadati</taxon>
        <taxon>Pseudomonadota</taxon>
        <taxon>Gammaproteobacteria</taxon>
        <taxon>Moraxellales</taxon>
        <taxon>Moraxellaceae</taxon>
        <taxon>Acinetobacter</taxon>
    </lineage>
</organism>
<gene>
    <name evidence="3" type="ORF">L292_2450</name>
</gene>
<dbReference type="InterPro" id="IPR027417">
    <property type="entry name" value="P-loop_NTPase"/>
</dbReference>
<accession>S7YEU6</accession>
<dbReference type="InterPro" id="IPR003959">
    <property type="entry name" value="ATPase_AAA_core"/>
</dbReference>
<sequence>MYLSNIKLWNFRKYGEVGSPFDLAEPNLDLNFTKGLNVLIGENDSGKTAIIDAIKLVLKTHSYDYIKVEDKDFFDGSTRFRIELEFCDLTDDEAKNFTEWLGWKGTGVDAQTFLKLNYDVTRNNNKISPSDVKAGADSEGYLLTAEAKEYLKTTYLRPLRDAENELVSKRNSRLSQILLGDPTFKNKDQNHELVHMFEGLNMNLKKYFKGEEIKFFNKDGSETIETYNDGKAIKDKIDGYIKDFYNESIFTEFNVSSTELKSILEKFSLFLESQRNVGLGTLNRLFMAAELLHLNKEDWHGLRLGLIEELEAHLHPQAQMQVIEALQRQTNIQLILSTHSPNLASKVKLENLILCNKGNAFPLGKSYTKLADENYIYLEKFLDVTKANLFFAKGVILVEGWAEEILIPSIANAIGIDLTAKGISVVNIGNVGFKHYENIFLRQTPPHMTIPVVVITDSDIRTYKKDSLKKIPSRKIKRKTNLKLISIKNKSKQNILYFPAPKWTLEYCLFQSSKLSELFKNHASAIHSKTDWSTNFELALAKKLINKTLNKTEISYRIARDLDEEMNRNESDRTLNLHEAESTDSIYYLIEAIQYVTNS</sequence>
<evidence type="ECO:0000313" key="4">
    <source>
        <dbReference type="Proteomes" id="UP000018420"/>
    </source>
</evidence>
<feature type="domain" description="ATPase AAA-type core" evidence="1">
    <location>
        <begin position="36"/>
        <end position="344"/>
    </location>
</feature>
<reference evidence="3 4" key="1">
    <citation type="submission" date="2013-05" db="EMBL/GenBank/DDBJ databases">
        <title>Genome assembly of Acinetobacter junii MTCC 11364.</title>
        <authorList>
            <person name="Khatri I."/>
            <person name="Singh N.K."/>
            <person name="Subramanian S."/>
            <person name="Mayilraj S."/>
        </authorList>
    </citation>
    <scope>NUCLEOTIDE SEQUENCE [LARGE SCALE GENOMIC DNA]</scope>
    <source>
        <strain evidence="3 4">MTCC 11364</strain>
    </source>
</reference>
<keyword evidence="3" id="KW-0378">Hydrolase</keyword>
<dbReference type="InterPro" id="IPR034139">
    <property type="entry name" value="TOPRIM_OLD"/>
</dbReference>
<feature type="domain" description="OLD protein-like TOPRIM" evidence="2">
    <location>
        <begin position="390"/>
        <end position="459"/>
    </location>
</feature>
<dbReference type="CDD" id="cd01026">
    <property type="entry name" value="TOPRIM_OLD"/>
    <property type="match status" value="1"/>
</dbReference>
<dbReference type="Pfam" id="PF20469">
    <property type="entry name" value="OLD-like_TOPRIM"/>
    <property type="match status" value="1"/>
</dbReference>
<dbReference type="Pfam" id="PF13304">
    <property type="entry name" value="AAA_21"/>
    <property type="match status" value="1"/>
</dbReference>
<dbReference type="Proteomes" id="UP000018420">
    <property type="component" value="Unassembled WGS sequence"/>
</dbReference>
<dbReference type="RefSeq" id="WP_004908599.1">
    <property type="nucleotide sequence ID" value="NZ_ASYZ01000052.1"/>
</dbReference>